<evidence type="ECO:0000259" key="7">
    <source>
        <dbReference type="Pfam" id="PF17137"/>
    </source>
</evidence>
<comment type="caution">
    <text evidence="9">The sequence shown here is derived from an EMBL/GenBank/DDBJ whole genome shotgun (WGS) entry which is preliminary data.</text>
</comment>
<dbReference type="PROSITE" id="PS00129">
    <property type="entry name" value="GLYCOSYL_HYDROL_F31_1"/>
    <property type="match status" value="1"/>
</dbReference>
<keyword evidence="2 4" id="KW-0378">Hydrolase</keyword>
<dbReference type="SUPFAM" id="SSF74650">
    <property type="entry name" value="Galactose mutarotase-like"/>
    <property type="match status" value="1"/>
</dbReference>
<evidence type="ECO:0000259" key="6">
    <source>
        <dbReference type="Pfam" id="PF13802"/>
    </source>
</evidence>
<dbReference type="InterPro" id="IPR030458">
    <property type="entry name" value="Glyco_hydro_31_AS"/>
</dbReference>
<evidence type="ECO:0000313" key="10">
    <source>
        <dbReference type="Proteomes" id="UP000266698"/>
    </source>
</evidence>
<dbReference type="PANTHER" id="PTHR22762">
    <property type="entry name" value="ALPHA-GLUCOSIDASE"/>
    <property type="match status" value="1"/>
</dbReference>
<dbReference type="InterPro" id="IPR048395">
    <property type="entry name" value="Glyco_hydro_31_C"/>
</dbReference>
<dbReference type="InterPro" id="IPR013780">
    <property type="entry name" value="Glyco_hydro_b"/>
</dbReference>
<dbReference type="RefSeq" id="WP_118375718.1">
    <property type="nucleotide sequence ID" value="NZ_QRPB01000026.1"/>
</dbReference>
<dbReference type="Proteomes" id="UP000266698">
    <property type="component" value="Unassembled WGS sequence"/>
</dbReference>
<dbReference type="Pfam" id="PF13802">
    <property type="entry name" value="Gal_mutarotas_2"/>
    <property type="match status" value="1"/>
</dbReference>
<evidence type="ECO:0000256" key="3">
    <source>
        <dbReference type="ARBA" id="ARBA00023295"/>
    </source>
</evidence>
<name>A0A396FE97_9FIRM</name>
<feature type="domain" description="Glycosyl hydrolase family 31 C-terminal" evidence="8">
    <location>
        <begin position="595"/>
        <end position="681"/>
    </location>
</feature>
<evidence type="ECO:0000259" key="5">
    <source>
        <dbReference type="Pfam" id="PF01055"/>
    </source>
</evidence>
<dbReference type="Pfam" id="PF21365">
    <property type="entry name" value="Glyco_hydro_31_3rd"/>
    <property type="match status" value="1"/>
</dbReference>
<protein>
    <submittedName>
        <fullName evidence="9">DUF5110 domain-containing protein</fullName>
    </submittedName>
</protein>
<dbReference type="GO" id="GO:0004553">
    <property type="term" value="F:hydrolase activity, hydrolyzing O-glycosyl compounds"/>
    <property type="evidence" value="ECO:0007669"/>
    <property type="project" value="InterPro"/>
</dbReference>
<evidence type="ECO:0000259" key="8">
    <source>
        <dbReference type="Pfam" id="PF21365"/>
    </source>
</evidence>
<reference evidence="9 10" key="1">
    <citation type="submission" date="2018-08" db="EMBL/GenBank/DDBJ databases">
        <title>A genome reference for cultivated species of the human gut microbiota.</title>
        <authorList>
            <person name="Zou Y."/>
            <person name="Xue W."/>
            <person name="Luo G."/>
        </authorList>
    </citation>
    <scope>NUCLEOTIDE SEQUENCE [LARGE SCALE GENOMIC DNA]</scope>
    <source>
        <strain evidence="9 10">AF36-2BH</strain>
    </source>
</reference>
<evidence type="ECO:0000256" key="4">
    <source>
        <dbReference type="RuleBase" id="RU361185"/>
    </source>
</evidence>
<dbReference type="PANTHER" id="PTHR22762:SF166">
    <property type="entry name" value="ALPHA-GLUCOSIDASE"/>
    <property type="match status" value="1"/>
</dbReference>
<dbReference type="InterPro" id="IPR033403">
    <property type="entry name" value="DUF5110"/>
</dbReference>
<dbReference type="Gene3D" id="3.20.20.80">
    <property type="entry name" value="Glycosidases"/>
    <property type="match status" value="2"/>
</dbReference>
<evidence type="ECO:0000256" key="2">
    <source>
        <dbReference type="ARBA" id="ARBA00022801"/>
    </source>
</evidence>
<keyword evidence="3 4" id="KW-0326">Glycosidase</keyword>
<dbReference type="EMBL" id="QRPB01000026">
    <property type="protein sequence ID" value="RHL75738.1"/>
    <property type="molecule type" value="Genomic_DNA"/>
</dbReference>
<dbReference type="CDD" id="cd06604">
    <property type="entry name" value="GH31_glucosidase_II_MalA"/>
    <property type="match status" value="1"/>
</dbReference>
<dbReference type="InterPro" id="IPR017853">
    <property type="entry name" value="GH"/>
</dbReference>
<dbReference type="Pfam" id="PF01055">
    <property type="entry name" value="Glyco_hydro_31_2nd"/>
    <property type="match status" value="1"/>
</dbReference>
<evidence type="ECO:0000256" key="1">
    <source>
        <dbReference type="ARBA" id="ARBA00007806"/>
    </source>
</evidence>
<dbReference type="Gene3D" id="2.60.40.1180">
    <property type="entry name" value="Golgi alpha-mannosidase II"/>
    <property type="match status" value="2"/>
</dbReference>
<dbReference type="InterPro" id="IPR000322">
    <property type="entry name" value="Glyco_hydro_31_TIM"/>
</dbReference>
<feature type="domain" description="DUF5110" evidence="7">
    <location>
        <begin position="700"/>
        <end position="738"/>
    </location>
</feature>
<dbReference type="CDD" id="cd14752">
    <property type="entry name" value="GH31_N"/>
    <property type="match status" value="1"/>
</dbReference>
<dbReference type="GO" id="GO:0005975">
    <property type="term" value="P:carbohydrate metabolic process"/>
    <property type="evidence" value="ECO:0007669"/>
    <property type="project" value="InterPro"/>
</dbReference>
<dbReference type="GO" id="GO:0030246">
    <property type="term" value="F:carbohydrate binding"/>
    <property type="evidence" value="ECO:0007669"/>
    <property type="project" value="InterPro"/>
</dbReference>
<sequence length="748" mass="84300">MGNSYKNCKIQDNTAELIYENGSLFVTIFENNIVHVAQKPGIESVAIEEGFIPKAATPDVTCKDTSDAKSTAAEAGVSDAAVKAVISARNITVYVKDNEKLDIYYKGKLVLSDYEKARKKSEKNPYEDLAIAELEGHTVGKDEEKTDSVTIIKKLGKDDAIYGLGDKPGCLNKRGYSYVNWNTDDPAPHVDSFKSLYKSIPFFIVLGDEYCYGIFADNTYKTTFDFGYENTDYYFVEHEKGELDYYFMPGNDMAEVVGLYTSLTGTTPLYQRWIYGSHQSRWGYYTQDEVLDIADKFRELDIPCDVIHMDIDYMNGYRVFTFDDKKFPDVKGLSDKLADRGVKLISIIDPGVKKDKDYFMYKEGMEMDAFAHDTDGSVYENAVWPGTSVFPDFTKQSVRSWWGDKTKILLEHGISGIWNDMNEPASFNGPLPDDVQFEYGAHEKVHNIYGHFMAKATYEGLAKNDGGKRPFVLTRAAYAGSQKYCGGWTGDNHSIWAHIALSLEQVCNLSVSGLAMCGSDIGGFGSDTTPELLVRFYEAAVFVPFFRNHSAMGTRRQEPWQFDETTIDAVRKTVKLRYRFIPYIYDLAHECEKTGAPIVRPLVYEYPADKHVRNISDEYMLGSFVLVAPVIAPGKEAREVYLPDGDWYDYYTGEKYSGGRYILADAPLDKVPVFIKAGAIIPVADGEIRSTEDITEDKISILTYPGKGSFVHYQDDNETFAYRDGAYNAVEYTLDGDKLEKKVLHKGL</sequence>
<proteinExistence type="inferred from homology"/>
<dbReference type="InterPro" id="IPR011013">
    <property type="entry name" value="Gal_mutarotase_sf_dom"/>
</dbReference>
<accession>A0A396FE97</accession>
<feature type="domain" description="Glycoside hydrolase family 31 N-terminal" evidence="6">
    <location>
        <begin position="25"/>
        <end position="225"/>
    </location>
</feature>
<dbReference type="Pfam" id="PF17137">
    <property type="entry name" value="DUF5110"/>
    <property type="match status" value="1"/>
</dbReference>
<dbReference type="AlphaFoldDB" id="A0A396FE97"/>
<comment type="similarity">
    <text evidence="1 4">Belongs to the glycosyl hydrolase 31 family.</text>
</comment>
<dbReference type="InterPro" id="IPR025887">
    <property type="entry name" value="Glyco_hydro_31_N_dom"/>
</dbReference>
<dbReference type="Gene3D" id="2.60.40.1760">
    <property type="entry name" value="glycosyl hydrolase (family 31)"/>
    <property type="match status" value="1"/>
</dbReference>
<organism evidence="9 10">
    <name type="scientific">Agathobacter rectalis</name>
    <dbReference type="NCBI Taxonomy" id="39491"/>
    <lineage>
        <taxon>Bacteria</taxon>
        <taxon>Bacillati</taxon>
        <taxon>Bacillota</taxon>
        <taxon>Clostridia</taxon>
        <taxon>Lachnospirales</taxon>
        <taxon>Lachnospiraceae</taxon>
        <taxon>Agathobacter</taxon>
    </lineage>
</organism>
<feature type="domain" description="Glycoside hydrolase family 31 TIM barrel" evidence="5">
    <location>
        <begin position="268"/>
        <end position="587"/>
    </location>
</feature>
<dbReference type="SUPFAM" id="SSF51011">
    <property type="entry name" value="Glycosyl hydrolase domain"/>
    <property type="match status" value="1"/>
</dbReference>
<dbReference type="SUPFAM" id="SSF51445">
    <property type="entry name" value="(Trans)glycosidases"/>
    <property type="match status" value="1"/>
</dbReference>
<gene>
    <name evidence="9" type="ORF">DW001_15230</name>
</gene>
<evidence type="ECO:0000313" key="9">
    <source>
        <dbReference type="EMBL" id="RHL75738.1"/>
    </source>
</evidence>